<sequence length="393" mass="46368">MIPKLRDQFNAQFSELRYNAFLDELNSILKYPTDFRVCETPLFLSDEFNDELVKACDDITSQLIKKDFIDKSVNAIPKHLIVPNDTSHPVFLSLDFAITKNEDKFFPKLIELQGFPTLYGYQYFLNRTVRKYFDIPDDFTCYYSGLDEDEYVDLLERIILDNEDPENVILLEIEPHKQKTRIDFAAMEKLIGIPEVCITDLIKRDKKLFYKKDGQEIPIKRIYNRVIFDELERKQIESSFNFFDEVDVHWVGHPNWFFRISKFSLPQLKGKYVPECYYLNELEKYPEDLSQFVLKPLFSFAGLGVEVDITKEKLDSISDKDNYILQQKVEYAPVIKTPDDYSKVEIRMMYLWEENSPKPELVLNLIRTSKGKMMGVDFNKNKTWVGSSLAYHP</sequence>
<gene>
    <name evidence="1" type="ORF">ENS56_10040</name>
</gene>
<evidence type="ECO:0000313" key="1">
    <source>
        <dbReference type="EMBL" id="HGT48366.1"/>
    </source>
</evidence>
<proteinExistence type="predicted"/>
<reference evidence="1" key="1">
    <citation type="journal article" date="2020" name="mSystems">
        <title>Genome- and Community-Level Interaction Insights into Carbon Utilization and Element Cycling Functions of Hydrothermarchaeota in Hydrothermal Sediment.</title>
        <authorList>
            <person name="Zhou Z."/>
            <person name="Liu Y."/>
            <person name="Xu W."/>
            <person name="Pan J."/>
            <person name="Luo Z.H."/>
            <person name="Li M."/>
        </authorList>
    </citation>
    <scope>NUCLEOTIDE SEQUENCE [LARGE SCALE GENOMIC DNA]</scope>
    <source>
        <strain evidence="1">SpSt-500</strain>
    </source>
</reference>
<protein>
    <submittedName>
        <fullName evidence="1">Uncharacterized protein</fullName>
    </submittedName>
</protein>
<accession>A0A832DNN3</accession>
<dbReference type="EMBL" id="DSVI01000016">
    <property type="protein sequence ID" value="HGT48366.1"/>
    <property type="molecule type" value="Genomic_DNA"/>
</dbReference>
<comment type="caution">
    <text evidence="1">The sequence shown here is derived from an EMBL/GenBank/DDBJ whole genome shotgun (WGS) entry which is preliminary data.</text>
</comment>
<name>A0A832DNN3_9BACT</name>
<dbReference type="AlphaFoldDB" id="A0A832DNN3"/>
<organism evidence="1">
    <name type="scientific">Ignavibacterium album</name>
    <dbReference type="NCBI Taxonomy" id="591197"/>
    <lineage>
        <taxon>Bacteria</taxon>
        <taxon>Pseudomonadati</taxon>
        <taxon>Ignavibacteriota</taxon>
        <taxon>Ignavibacteria</taxon>
        <taxon>Ignavibacteriales</taxon>
        <taxon>Ignavibacteriaceae</taxon>
        <taxon>Ignavibacterium</taxon>
    </lineage>
</organism>